<evidence type="ECO:0000256" key="1">
    <source>
        <dbReference type="SAM" id="Phobius"/>
    </source>
</evidence>
<feature type="transmembrane region" description="Helical" evidence="1">
    <location>
        <begin position="36"/>
        <end position="54"/>
    </location>
</feature>
<reference evidence="3" key="1">
    <citation type="submission" date="2016-10" db="EMBL/GenBank/DDBJ databases">
        <authorList>
            <person name="Varghese N."/>
            <person name="Submissions S."/>
        </authorList>
    </citation>
    <scope>NUCLEOTIDE SEQUENCE [LARGE SCALE GENOMIC DNA]</scope>
    <source>
        <strain evidence="3">UNC178MFTsu3.1</strain>
    </source>
</reference>
<keyword evidence="1" id="KW-1133">Transmembrane helix</keyword>
<sequence>MRLAGKIALHLLLVFAVLLIPPLAYDQVARHVHGESPWLFVGGLTYPLYLGWWITRIGHPRIRAILLHLLGFATLLSALVLLLNQHTASLAPFLPTAAMLPCLALVLLRAAQERDDDMRTHLYALLLLIPFALFLTALIVIGMSLTAMQGMRW</sequence>
<feature type="transmembrane region" description="Helical" evidence="1">
    <location>
        <begin position="90"/>
        <end position="110"/>
    </location>
</feature>
<accession>A0A1I2FUR2</accession>
<feature type="transmembrane region" description="Helical" evidence="1">
    <location>
        <begin position="66"/>
        <end position="84"/>
    </location>
</feature>
<proteinExistence type="predicted"/>
<dbReference type="EMBL" id="FONH01000007">
    <property type="protein sequence ID" value="SFF09075.1"/>
    <property type="molecule type" value="Genomic_DNA"/>
</dbReference>
<keyword evidence="1" id="KW-0812">Transmembrane</keyword>
<keyword evidence="1" id="KW-0472">Membrane</keyword>
<name>A0A1I2FUR2_9GAMM</name>
<evidence type="ECO:0000313" key="3">
    <source>
        <dbReference type="Proteomes" id="UP000199477"/>
    </source>
</evidence>
<protein>
    <submittedName>
        <fullName evidence="2">Uncharacterized protein</fullName>
    </submittedName>
</protein>
<feature type="transmembrane region" description="Helical" evidence="1">
    <location>
        <begin position="122"/>
        <end position="145"/>
    </location>
</feature>
<organism evidence="2 3">
    <name type="scientific">Dyella marensis</name>
    <dbReference type="NCBI Taxonomy" id="500610"/>
    <lineage>
        <taxon>Bacteria</taxon>
        <taxon>Pseudomonadati</taxon>
        <taxon>Pseudomonadota</taxon>
        <taxon>Gammaproteobacteria</taxon>
        <taxon>Lysobacterales</taxon>
        <taxon>Rhodanobacteraceae</taxon>
        <taxon>Dyella</taxon>
    </lineage>
</organism>
<dbReference type="RefSeq" id="WP_026633282.1">
    <property type="nucleotide sequence ID" value="NZ_FONH01000007.1"/>
</dbReference>
<dbReference type="STRING" id="500610.SAMN02799615_02398"/>
<evidence type="ECO:0000313" key="2">
    <source>
        <dbReference type="EMBL" id="SFF09075.1"/>
    </source>
</evidence>
<keyword evidence="3" id="KW-1185">Reference proteome</keyword>
<gene>
    <name evidence="2" type="ORF">SAMN02799615_02398</name>
</gene>
<dbReference type="Proteomes" id="UP000199477">
    <property type="component" value="Unassembled WGS sequence"/>
</dbReference>
<dbReference type="AlphaFoldDB" id="A0A1I2FUR2"/>